<reference evidence="3 4" key="1">
    <citation type="journal article" date="2010" name="Appl. Environ. Microbiol.">
        <title>The genome sequence of the crenarchaeon Acidilobus saccharovorans supports a new order, Acidilobales, and suggests an important ecological role in terrestrial acidic hot springs.</title>
        <authorList>
            <person name="Mardanov A.V."/>
            <person name="Svetlitchnyi V.A."/>
            <person name="Beletsky A.V."/>
            <person name="Prokofeva M.I."/>
            <person name="Bonch-Osmolovskaya E.A."/>
            <person name="Ravin N.V."/>
            <person name="Skryabin K.G."/>
        </authorList>
    </citation>
    <scope>NUCLEOTIDE SEQUENCE [LARGE SCALE GENOMIC DNA]</scope>
    <source>
        <strain evidence="4">DSM 16705 / JCM 18335 / VKM B-2471 / 345-15</strain>
    </source>
</reference>
<dbReference type="Gene3D" id="2.20.25.10">
    <property type="match status" value="1"/>
</dbReference>
<keyword evidence="4" id="KW-1185">Reference proteome</keyword>
<evidence type="ECO:0000313" key="3">
    <source>
        <dbReference type="EMBL" id="ADL19711.1"/>
    </source>
</evidence>
<dbReference type="Pfam" id="PF08271">
    <property type="entry name" value="Zn_Ribbon_TF"/>
    <property type="match status" value="1"/>
</dbReference>
<evidence type="ECO:0000259" key="2">
    <source>
        <dbReference type="PROSITE" id="PS51134"/>
    </source>
</evidence>
<keyword evidence="1" id="KW-0863">Zinc-finger</keyword>
<sequence>MVINMLRCPYCGSERLAWSEETGHLVCQDCGAIIENLIDDRPPRFSEDAQRVVEGSPPRGPLEVALERASAKAVSRGKFIEVINGAIKFRSPATRHDAEASEALKVIDGFPELKSRTERVKVGLAVYATLKALGVSSSRALSEAARRSGASPKSIESAVRRHRAAFMMYEELVRERLLGPERK</sequence>
<dbReference type="InParanoid" id="D9Q323"/>
<proteinExistence type="predicted"/>
<name>D9Q323_ACIS3</name>
<dbReference type="HOGENOM" id="CLU_1472000_0_0_2"/>
<dbReference type="eggNOG" id="arCOG05931">
    <property type="taxonomic scope" value="Archaea"/>
</dbReference>
<dbReference type="SUPFAM" id="SSF57783">
    <property type="entry name" value="Zinc beta-ribbon"/>
    <property type="match status" value="1"/>
</dbReference>
<feature type="domain" description="TFIIB-type" evidence="2">
    <location>
        <begin position="4"/>
        <end position="35"/>
    </location>
</feature>
<dbReference type="GO" id="GO:0008270">
    <property type="term" value="F:zinc ion binding"/>
    <property type="evidence" value="ECO:0007669"/>
    <property type="project" value="UniProtKB-KW"/>
</dbReference>
<dbReference type="PROSITE" id="PS51134">
    <property type="entry name" value="ZF_TFIIB"/>
    <property type="match status" value="1"/>
</dbReference>
<keyword evidence="1" id="KW-0479">Metal-binding</keyword>
<dbReference type="AlphaFoldDB" id="D9Q323"/>
<keyword evidence="1" id="KW-0862">Zinc</keyword>
<evidence type="ECO:0000256" key="1">
    <source>
        <dbReference type="PROSITE-ProRule" id="PRU00469"/>
    </source>
</evidence>
<dbReference type="Proteomes" id="UP000000346">
    <property type="component" value="Chromosome"/>
</dbReference>
<dbReference type="KEGG" id="asc:ASAC_1306"/>
<dbReference type="EMBL" id="CP001742">
    <property type="protein sequence ID" value="ADL19711.1"/>
    <property type="molecule type" value="Genomic_DNA"/>
</dbReference>
<evidence type="ECO:0000313" key="4">
    <source>
        <dbReference type="Proteomes" id="UP000000346"/>
    </source>
</evidence>
<dbReference type="STRING" id="666510.ASAC_1306"/>
<accession>D9Q323</accession>
<gene>
    <name evidence="3" type="ordered locus">ASAC_1306</name>
</gene>
<protein>
    <recommendedName>
        <fullName evidence="2">TFIIB-type domain-containing protein</fullName>
    </recommendedName>
</protein>
<organism evidence="3 4">
    <name type="scientific">Acidilobus saccharovorans (strain DSM 16705 / JCM 18335 / VKM B-2471 / 345-15)</name>
    <dbReference type="NCBI Taxonomy" id="666510"/>
    <lineage>
        <taxon>Archaea</taxon>
        <taxon>Thermoproteota</taxon>
        <taxon>Thermoprotei</taxon>
        <taxon>Acidilobales</taxon>
        <taxon>Acidilobaceae</taxon>
        <taxon>Acidilobus</taxon>
    </lineage>
</organism>
<dbReference type="InterPro" id="IPR013137">
    <property type="entry name" value="Znf_TFIIB"/>
</dbReference>